<dbReference type="NCBIfam" id="TIGR01509">
    <property type="entry name" value="HAD-SF-IA-v3"/>
    <property type="match status" value="1"/>
</dbReference>
<sequence>MTIKAIMVDVDGVLIVHPDQRGWTVNLERDLGIPSTQLQSAFFEQHWDDVVHGRAPLRERLTPVLQEHWPEIRCDALIDYWFTNDAHLNHALLAELVSIRNEGTEVHLATVQEHERARYIWDALGLRTRFDGLHYAAELGCSKPAAAFYKSIEARTGFRPNDLFLIDDKLANVQGAIERGWRSALWTGDVTLRSLIAQQE</sequence>
<evidence type="ECO:0000313" key="2">
    <source>
        <dbReference type="Proteomes" id="UP001279660"/>
    </source>
</evidence>
<dbReference type="InterPro" id="IPR023214">
    <property type="entry name" value="HAD_sf"/>
</dbReference>
<dbReference type="GO" id="GO:0016787">
    <property type="term" value="F:hydrolase activity"/>
    <property type="evidence" value="ECO:0007669"/>
    <property type="project" value="UniProtKB-KW"/>
</dbReference>
<keyword evidence="1" id="KW-0378">Hydrolase</keyword>
<dbReference type="SUPFAM" id="SSF56784">
    <property type="entry name" value="HAD-like"/>
    <property type="match status" value="1"/>
</dbReference>
<reference evidence="1 2" key="1">
    <citation type="submission" date="2023-11" db="EMBL/GenBank/DDBJ databases">
        <title>MicrobeMod: A computational toolkit for identifying prokaryotic methylation and restriction-modification with nanopore sequencing.</title>
        <authorList>
            <person name="Crits-Christoph A."/>
            <person name="Kang S.C."/>
            <person name="Lee H."/>
            <person name="Ostrov N."/>
        </authorList>
    </citation>
    <scope>NUCLEOTIDE SEQUENCE [LARGE SCALE GENOMIC DNA]</scope>
    <source>
        <strain evidence="1 2">ATCC 14820</strain>
    </source>
</reference>
<name>A0ABU4PP75_9SPHN</name>
<dbReference type="Gene3D" id="3.40.50.1000">
    <property type="entry name" value="HAD superfamily/HAD-like"/>
    <property type="match status" value="1"/>
</dbReference>
<dbReference type="PANTHER" id="PTHR43611:SF3">
    <property type="entry name" value="FLAVIN MONONUCLEOTIDE HYDROLASE 1, CHLOROPLATIC"/>
    <property type="match status" value="1"/>
</dbReference>
<dbReference type="RefSeq" id="WP_010404480.1">
    <property type="nucleotide sequence ID" value="NZ_JAWXXV010000001.1"/>
</dbReference>
<comment type="caution">
    <text evidence="1">The sequence shown here is derived from an EMBL/GenBank/DDBJ whole genome shotgun (WGS) entry which is preliminary data.</text>
</comment>
<gene>
    <name evidence="1" type="ORF">SIL82_05765</name>
</gene>
<proteinExistence type="predicted"/>
<evidence type="ECO:0000313" key="1">
    <source>
        <dbReference type="EMBL" id="MDX5983760.1"/>
    </source>
</evidence>
<organism evidence="1 2">
    <name type="scientific">Sphingomonas echinoides</name>
    <dbReference type="NCBI Taxonomy" id="59803"/>
    <lineage>
        <taxon>Bacteria</taxon>
        <taxon>Pseudomonadati</taxon>
        <taxon>Pseudomonadota</taxon>
        <taxon>Alphaproteobacteria</taxon>
        <taxon>Sphingomonadales</taxon>
        <taxon>Sphingomonadaceae</taxon>
        <taxon>Sphingomonas</taxon>
    </lineage>
</organism>
<dbReference type="InterPro" id="IPR036412">
    <property type="entry name" value="HAD-like_sf"/>
</dbReference>
<dbReference type="SFLD" id="SFLDS00003">
    <property type="entry name" value="Haloacid_Dehalogenase"/>
    <property type="match status" value="1"/>
</dbReference>
<protein>
    <submittedName>
        <fullName evidence="1">HAD-IA family hydrolase</fullName>
    </submittedName>
</protein>
<accession>A0ABU4PP75</accession>
<dbReference type="EMBL" id="JAWXXV010000001">
    <property type="protein sequence ID" value="MDX5983760.1"/>
    <property type="molecule type" value="Genomic_DNA"/>
</dbReference>
<keyword evidence="2" id="KW-1185">Reference proteome</keyword>
<dbReference type="InterPro" id="IPR006439">
    <property type="entry name" value="HAD-SF_hydro_IA"/>
</dbReference>
<dbReference type="Pfam" id="PF00702">
    <property type="entry name" value="Hydrolase"/>
    <property type="match status" value="1"/>
</dbReference>
<dbReference type="Proteomes" id="UP001279660">
    <property type="component" value="Unassembled WGS sequence"/>
</dbReference>
<dbReference type="SFLD" id="SFLDG01129">
    <property type="entry name" value="C1.5:_HAD__Beta-PGM__Phosphata"/>
    <property type="match status" value="1"/>
</dbReference>
<dbReference type="PANTHER" id="PTHR43611">
    <property type="entry name" value="ALPHA-D-GLUCOSE 1-PHOSPHATE PHOSPHATASE"/>
    <property type="match status" value="1"/>
</dbReference>